<name>A0A9N9B4J0_9GLOM</name>
<evidence type="ECO:0000313" key="1">
    <source>
        <dbReference type="EMBL" id="CAG8552867.1"/>
    </source>
</evidence>
<evidence type="ECO:0000313" key="2">
    <source>
        <dbReference type="Proteomes" id="UP000789396"/>
    </source>
</evidence>
<accession>A0A9N9B4J0</accession>
<gene>
    <name evidence="1" type="ORF">RFULGI_LOCUS4723</name>
</gene>
<dbReference type="Proteomes" id="UP000789396">
    <property type="component" value="Unassembled WGS sequence"/>
</dbReference>
<protein>
    <submittedName>
        <fullName evidence="1">12954_t:CDS:1</fullName>
    </submittedName>
</protein>
<dbReference type="EMBL" id="CAJVPZ010004881">
    <property type="protein sequence ID" value="CAG8552867.1"/>
    <property type="molecule type" value="Genomic_DNA"/>
</dbReference>
<dbReference type="OrthoDB" id="2389677at2759"/>
<keyword evidence="2" id="KW-1185">Reference proteome</keyword>
<comment type="caution">
    <text evidence="1">The sequence shown here is derived from an EMBL/GenBank/DDBJ whole genome shotgun (WGS) entry which is preliminary data.</text>
</comment>
<reference evidence="1" key="1">
    <citation type="submission" date="2021-06" db="EMBL/GenBank/DDBJ databases">
        <authorList>
            <person name="Kallberg Y."/>
            <person name="Tangrot J."/>
            <person name="Rosling A."/>
        </authorList>
    </citation>
    <scope>NUCLEOTIDE SEQUENCE</scope>
    <source>
        <strain evidence="1">IN212</strain>
    </source>
</reference>
<dbReference type="AlphaFoldDB" id="A0A9N9B4J0"/>
<proteinExistence type="predicted"/>
<organism evidence="1 2">
    <name type="scientific">Racocetra fulgida</name>
    <dbReference type="NCBI Taxonomy" id="60492"/>
    <lineage>
        <taxon>Eukaryota</taxon>
        <taxon>Fungi</taxon>
        <taxon>Fungi incertae sedis</taxon>
        <taxon>Mucoromycota</taxon>
        <taxon>Glomeromycotina</taxon>
        <taxon>Glomeromycetes</taxon>
        <taxon>Diversisporales</taxon>
        <taxon>Gigasporaceae</taxon>
        <taxon>Racocetra</taxon>
    </lineage>
</organism>
<sequence length="99" mass="11219">MTKFVLPVCGVFGAVQIIQEYNESNNGTDNYTSSNILHSTNRYEWMTYVFEAIPELVLLAVLGGIILGDWFYDVPEVVRDSKIYDPETKMFQSAIKADS</sequence>
<feature type="non-terminal residue" evidence="1">
    <location>
        <position position="1"/>
    </location>
</feature>